<gene>
    <name evidence="2" type="ORF">PV05_11076</name>
</gene>
<feature type="compositionally biased region" description="Basic residues" evidence="1">
    <location>
        <begin position="156"/>
        <end position="178"/>
    </location>
</feature>
<feature type="compositionally biased region" description="Basic and acidic residues" evidence="1">
    <location>
        <begin position="66"/>
        <end position="76"/>
    </location>
</feature>
<proteinExistence type="predicted"/>
<organism evidence="2 3">
    <name type="scientific">Exophiala xenobiotica</name>
    <dbReference type="NCBI Taxonomy" id="348802"/>
    <lineage>
        <taxon>Eukaryota</taxon>
        <taxon>Fungi</taxon>
        <taxon>Dikarya</taxon>
        <taxon>Ascomycota</taxon>
        <taxon>Pezizomycotina</taxon>
        <taxon>Eurotiomycetes</taxon>
        <taxon>Chaetothyriomycetidae</taxon>
        <taxon>Chaetothyriales</taxon>
        <taxon>Herpotrichiellaceae</taxon>
        <taxon>Exophiala</taxon>
    </lineage>
</organism>
<name>A0A0D2BB39_9EURO</name>
<evidence type="ECO:0000256" key="1">
    <source>
        <dbReference type="SAM" id="MobiDB-lite"/>
    </source>
</evidence>
<protein>
    <submittedName>
        <fullName evidence="2">Uncharacterized protein</fullName>
    </submittedName>
</protein>
<feature type="region of interest" description="Disordered" evidence="1">
    <location>
        <begin position="330"/>
        <end position="385"/>
    </location>
</feature>
<feature type="compositionally biased region" description="Basic and acidic residues" evidence="1">
    <location>
        <begin position="263"/>
        <end position="286"/>
    </location>
</feature>
<feature type="region of interest" description="Disordered" evidence="1">
    <location>
        <begin position="255"/>
        <end position="291"/>
    </location>
</feature>
<feature type="region of interest" description="Disordered" evidence="1">
    <location>
        <begin position="132"/>
        <end position="186"/>
    </location>
</feature>
<evidence type="ECO:0000313" key="3">
    <source>
        <dbReference type="Proteomes" id="UP000054342"/>
    </source>
</evidence>
<feature type="compositionally biased region" description="Polar residues" evidence="1">
    <location>
        <begin position="136"/>
        <end position="147"/>
    </location>
</feature>
<feature type="region of interest" description="Disordered" evidence="1">
    <location>
        <begin position="1"/>
        <end position="76"/>
    </location>
</feature>
<feature type="compositionally biased region" description="Basic residues" evidence="1">
    <location>
        <begin position="330"/>
        <end position="348"/>
    </location>
</feature>
<dbReference type="Proteomes" id="UP000054342">
    <property type="component" value="Unassembled WGS sequence"/>
</dbReference>
<dbReference type="GeneID" id="25332984"/>
<dbReference type="RefSeq" id="XP_013309980.1">
    <property type="nucleotide sequence ID" value="XM_013454526.1"/>
</dbReference>
<feature type="region of interest" description="Disordered" evidence="1">
    <location>
        <begin position="418"/>
        <end position="465"/>
    </location>
</feature>
<dbReference type="OrthoDB" id="10605721at2759"/>
<reference evidence="2 3" key="1">
    <citation type="submission" date="2015-01" db="EMBL/GenBank/DDBJ databases">
        <title>The Genome Sequence of Exophiala xenobiotica CBS118157.</title>
        <authorList>
            <consortium name="The Broad Institute Genomics Platform"/>
            <person name="Cuomo C."/>
            <person name="de Hoog S."/>
            <person name="Gorbushina A."/>
            <person name="Stielow B."/>
            <person name="Teixiera M."/>
            <person name="Abouelleil A."/>
            <person name="Chapman S.B."/>
            <person name="Priest M."/>
            <person name="Young S.K."/>
            <person name="Wortman J."/>
            <person name="Nusbaum C."/>
            <person name="Birren B."/>
        </authorList>
    </citation>
    <scope>NUCLEOTIDE SEQUENCE [LARGE SCALE GENOMIC DNA]</scope>
    <source>
        <strain evidence="2 3">CBS 118157</strain>
    </source>
</reference>
<sequence length="465" mass="52452">MPTMVLPFGLLQPELPLPAKEALDRSRNESLRPDEPASNEATVQSFDSTSSAEDEDARHGTLMGAPRDDSRDENSDRATADIAYNVRNRNQALPAIRRDLSQLRCRVEQQIDGVLLSVQNTFDDLEQRIDRACWPDNNNNRPHVSKSNHIDDRGRGRGNVRRNRVGSRSRHHPSRRPRHNQDPIAGAERDIQEIQARLDLVDPHAHRPRHARARHHRYRLEPLLIVELDDSFDSAFGALDWISAFSALAREGFRRPPQRRHPRQCERRGRCVSLDRSHHRGRRDDPTFNFHNDVFGQASHAQLSVDSASDLGPAESDSSGSEWLVRSRISRRRRQATAHPSRRTRRPRWGQIDGYLSESPTRDVDSLRCSPIPIRTRNSVPESMRTHRNEQCQLGHRAQPKGRGARAGPSSHQCLGCLDSEDGHACQPSSSKNPFGRGMPLDTDDWEEPGEPGGNDGAGDDALGL</sequence>
<evidence type="ECO:0000313" key="2">
    <source>
        <dbReference type="EMBL" id="KIW49396.1"/>
    </source>
</evidence>
<keyword evidence="3" id="KW-1185">Reference proteome</keyword>
<dbReference type="EMBL" id="KN847323">
    <property type="protein sequence ID" value="KIW49396.1"/>
    <property type="molecule type" value="Genomic_DNA"/>
</dbReference>
<dbReference type="AlphaFoldDB" id="A0A0D2BB39"/>
<feature type="compositionally biased region" description="Basic and acidic residues" evidence="1">
    <location>
        <begin position="21"/>
        <end position="35"/>
    </location>
</feature>
<dbReference type="HOGENOM" id="CLU_587974_0_0_1"/>
<feature type="compositionally biased region" description="Polar residues" evidence="1">
    <location>
        <begin position="39"/>
        <end position="51"/>
    </location>
</feature>
<accession>A0A0D2BB39</accession>